<reference evidence="1 2" key="1">
    <citation type="submission" date="2019-05" db="EMBL/GenBank/DDBJ databases">
        <title>Another draft genome of Portunus trituberculatus and its Hox gene families provides insights of decapod evolution.</title>
        <authorList>
            <person name="Jeong J.-H."/>
            <person name="Song I."/>
            <person name="Kim S."/>
            <person name="Choi T."/>
            <person name="Kim D."/>
            <person name="Ryu S."/>
            <person name="Kim W."/>
        </authorList>
    </citation>
    <scope>NUCLEOTIDE SEQUENCE [LARGE SCALE GENOMIC DNA]</scope>
    <source>
        <tissue evidence="1">Muscle</tissue>
    </source>
</reference>
<comment type="caution">
    <text evidence="1">The sequence shown here is derived from an EMBL/GenBank/DDBJ whole genome shotgun (WGS) entry which is preliminary data.</text>
</comment>
<evidence type="ECO:0000313" key="1">
    <source>
        <dbReference type="EMBL" id="MPC30895.1"/>
    </source>
</evidence>
<protein>
    <submittedName>
        <fullName evidence="1">Uncharacterized protein</fullName>
    </submittedName>
</protein>
<evidence type="ECO:0000313" key="2">
    <source>
        <dbReference type="Proteomes" id="UP000324222"/>
    </source>
</evidence>
<proteinExistence type="predicted"/>
<organism evidence="1 2">
    <name type="scientific">Portunus trituberculatus</name>
    <name type="common">Swimming crab</name>
    <name type="synonym">Neptunus trituberculatus</name>
    <dbReference type="NCBI Taxonomy" id="210409"/>
    <lineage>
        <taxon>Eukaryota</taxon>
        <taxon>Metazoa</taxon>
        <taxon>Ecdysozoa</taxon>
        <taxon>Arthropoda</taxon>
        <taxon>Crustacea</taxon>
        <taxon>Multicrustacea</taxon>
        <taxon>Malacostraca</taxon>
        <taxon>Eumalacostraca</taxon>
        <taxon>Eucarida</taxon>
        <taxon>Decapoda</taxon>
        <taxon>Pleocyemata</taxon>
        <taxon>Brachyura</taxon>
        <taxon>Eubrachyura</taxon>
        <taxon>Portunoidea</taxon>
        <taxon>Portunidae</taxon>
        <taxon>Portuninae</taxon>
        <taxon>Portunus</taxon>
    </lineage>
</organism>
<name>A0A5B7EC04_PORTR</name>
<accession>A0A5B7EC04</accession>
<dbReference type="EMBL" id="VSRR010002335">
    <property type="protein sequence ID" value="MPC30895.1"/>
    <property type="molecule type" value="Genomic_DNA"/>
</dbReference>
<keyword evidence="2" id="KW-1185">Reference proteome</keyword>
<dbReference type="AlphaFoldDB" id="A0A5B7EC04"/>
<dbReference type="Proteomes" id="UP000324222">
    <property type="component" value="Unassembled WGS sequence"/>
</dbReference>
<sequence length="86" mass="9188">MPSPQYSASLHPPLPTPCIASSTCPAPCCSAPAPQAWGVARNVEYEEIQLTAFYVGRGGGRTGASRRTLPTINGLVFCHKNMCTFF</sequence>
<gene>
    <name evidence="1" type="ORF">E2C01_024167</name>
</gene>